<evidence type="ECO:0000256" key="5">
    <source>
        <dbReference type="RuleBase" id="RU000666"/>
    </source>
</evidence>
<dbReference type="PANTHER" id="PTHR10369">
    <property type="entry name" value="60S RIBOSOMAL PROTEIN L36A/L44"/>
    <property type="match status" value="1"/>
</dbReference>
<evidence type="ECO:0000256" key="1">
    <source>
        <dbReference type="ARBA" id="ARBA00009364"/>
    </source>
</evidence>
<keyword evidence="4" id="KW-0694">RNA-binding</keyword>
<dbReference type="PROSITE" id="PS01172">
    <property type="entry name" value="RIBOSOMAL_L44E"/>
    <property type="match status" value="1"/>
</dbReference>
<dbReference type="GO" id="GO:0070180">
    <property type="term" value="F:large ribosomal subunit rRNA binding"/>
    <property type="evidence" value="ECO:0007669"/>
    <property type="project" value="UniProtKB-UniRule"/>
</dbReference>
<dbReference type="InterPro" id="IPR000552">
    <property type="entry name" value="Ribosomal_eL44"/>
</dbReference>
<feature type="binding site" evidence="4">
    <location>
        <position position="74"/>
    </location>
    <ligand>
        <name>Zn(2+)</name>
        <dbReference type="ChEBI" id="CHEBI:29105"/>
    </ligand>
</feature>
<evidence type="ECO:0000256" key="3">
    <source>
        <dbReference type="ARBA" id="ARBA00023274"/>
    </source>
</evidence>
<dbReference type="GO" id="GO:0003735">
    <property type="term" value="F:structural constituent of ribosome"/>
    <property type="evidence" value="ECO:0007669"/>
    <property type="project" value="InterPro"/>
</dbReference>
<keyword evidence="4" id="KW-0699">rRNA-binding</keyword>
<comment type="similarity">
    <text evidence="1 4 5">Belongs to the eukaryotic ribosomal protein eL42 family.</text>
</comment>
<organism evidence="7">
    <name type="scientific">Fervidicoccus fontis</name>
    <dbReference type="NCBI Taxonomy" id="683846"/>
    <lineage>
        <taxon>Archaea</taxon>
        <taxon>Thermoproteota</taxon>
        <taxon>Thermoprotei</taxon>
        <taxon>Fervidicoccales</taxon>
        <taxon>Fervidicoccaceae</taxon>
        <taxon>Fervidicoccus</taxon>
    </lineage>
</organism>
<comment type="cofactor">
    <cofactor evidence="4">
        <name>Zn(2+)</name>
        <dbReference type="ChEBI" id="CHEBI:29105"/>
    </cofactor>
    <text evidence="4">Binds 1 zinc ion per subunit.</text>
</comment>
<dbReference type="Pfam" id="PF00935">
    <property type="entry name" value="Ribosomal_L44"/>
    <property type="match status" value="1"/>
</dbReference>
<evidence type="ECO:0000256" key="2">
    <source>
        <dbReference type="ARBA" id="ARBA00022980"/>
    </source>
</evidence>
<feature type="region of interest" description="Disordered" evidence="6">
    <location>
        <begin position="40"/>
        <end position="61"/>
    </location>
</feature>
<dbReference type="Gene3D" id="3.10.450.80">
    <property type="match status" value="1"/>
</dbReference>
<keyword evidence="4" id="KW-0479">Metal-binding</keyword>
<comment type="caution">
    <text evidence="7">The sequence shown here is derived from an EMBL/GenBank/DDBJ whole genome shotgun (WGS) entry which is preliminary data.</text>
</comment>
<name>A0A7C2YZC1_9CREN</name>
<keyword evidence="4" id="KW-0862">Zinc</keyword>
<dbReference type="InterPro" id="IPR011332">
    <property type="entry name" value="Ribosomal_zn-bd"/>
</dbReference>
<reference evidence="7" key="1">
    <citation type="journal article" date="2020" name="mSystems">
        <title>Genome- and Community-Level Interaction Insights into Carbon Utilization and Element Cycling Functions of Hydrothermarchaeota in Hydrothermal Sediment.</title>
        <authorList>
            <person name="Zhou Z."/>
            <person name="Liu Y."/>
            <person name="Xu W."/>
            <person name="Pan J."/>
            <person name="Luo Z.H."/>
            <person name="Li M."/>
        </authorList>
    </citation>
    <scope>NUCLEOTIDE SEQUENCE [LARGE SCALE GENOMIC DNA]</scope>
    <source>
        <strain evidence="7">SpSt-1259</strain>
    </source>
</reference>
<dbReference type="GO" id="GO:0006412">
    <property type="term" value="P:translation"/>
    <property type="evidence" value="ECO:0007669"/>
    <property type="project" value="UniProtKB-UniRule"/>
</dbReference>
<comment type="subunit">
    <text evidence="4">Part of the 50S ribosomal subunit.</text>
</comment>
<evidence type="ECO:0000313" key="7">
    <source>
        <dbReference type="EMBL" id="HEU97720.1"/>
    </source>
</evidence>
<dbReference type="EMBL" id="DSFE01000055">
    <property type="protein sequence ID" value="HEU97720.1"/>
    <property type="molecule type" value="Genomic_DNA"/>
</dbReference>
<dbReference type="SUPFAM" id="SSF57829">
    <property type="entry name" value="Zn-binding ribosomal proteins"/>
    <property type="match status" value="1"/>
</dbReference>
<dbReference type="GO" id="GO:0008270">
    <property type="term" value="F:zinc ion binding"/>
    <property type="evidence" value="ECO:0007669"/>
    <property type="project" value="UniProtKB-UniRule"/>
</dbReference>
<feature type="zinc finger region" description="C4-type" evidence="4">
    <location>
        <begin position="11"/>
        <end position="74"/>
    </location>
</feature>
<dbReference type="NCBIfam" id="NF004425">
    <property type="entry name" value="PRK05767.1"/>
    <property type="match status" value="1"/>
</dbReference>
<dbReference type="AlphaFoldDB" id="A0A7C2YZC1"/>
<dbReference type="InterPro" id="IPR053708">
    <property type="entry name" value="Ribosomal_LSU_eL42"/>
</dbReference>
<keyword evidence="3 4" id="KW-0687">Ribonucleoprotein</keyword>
<dbReference type="GO" id="GO:0005840">
    <property type="term" value="C:ribosome"/>
    <property type="evidence" value="ECO:0007669"/>
    <property type="project" value="UniProtKB-KW"/>
</dbReference>
<protein>
    <recommendedName>
        <fullName evidence="4">Large ribosomal subunit protein eL42</fullName>
    </recommendedName>
</protein>
<feature type="binding site" evidence="4">
    <location>
        <position position="11"/>
    </location>
    <ligand>
        <name>Zn(2+)</name>
        <dbReference type="ChEBI" id="CHEBI:29105"/>
    </ligand>
</feature>
<evidence type="ECO:0000256" key="6">
    <source>
        <dbReference type="SAM" id="MobiDB-lite"/>
    </source>
</evidence>
<keyword evidence="4" id="KW-0863">Zinc-finger</keyword>
<accession>A0A7C2YZC1</accession>
<proteinExistence type="inferred from homology"/>
<sequence>MKVPKQIRTYCPRCKKHTLHTVMLYKGGKRRKLAIGERRYRRKQEGYGSKRRPEQKRFAKTTKKQVLKLKCSECGYITHRKGIRLKKLEITEVA</sequence>
<feature type="binding site" evidence="4">
    <location>
        <position position="71"/>
    </location>
    <ligand>
        <name>Zn(2+)</name>
        <dbReference type="ChEBI" id="CHEBI:29105"/>
    </ligand>
</feature>
<dbReference type="HAMAP" id="MF_01476">
    <property type="entry name" value="Ribosomal_L44e"/>
    <property type="match status" value="1"/>
</dbReference>
<dbReference type="FunFam" id="3.10.450.80:FF:000001">
    <property type="entry name" value="60S ribosomal protein L44"/>
    <property type="match status" value="1"/>
</dbReference>
<evidence type="ECO:0000256" key="4">
    <source>
        <dbReference type="HAMAP-Rule" id="MF_01476"/>
    </source>
</evidence>
<gene>
    <name evidence="4" type="primary">rpl44e</name>
    <name evidence="7" type="ORF">ENO36_02550</name>
</gene>
<dbReference type="Proteomes" id="UP000885664">
    <property type="component" value="Unassembled WGS sequence"/>
</dbReference>
<comment type="function">
    <text evidence="4">Binds to the 23S rRNA.</text>
</comment>
<keyword evidence="2 4" id="KW-0689">Ribosomal protein</keyword>
<dbReference type="GO" id="GO:1990904">
    <property type="term" value="C:ribonucleoprotein complex"/>
    <property type="evidence" value="ECO:0007669"/>
    <property type="project" value="UniProtKB-KW"/>
</dbReference>
<feature type="binding site" evidence="4">
    <location>
        <position position="14"/>
    </location>
    <ligand>
        <name>Zn(2+)</name>
        <dbReference type="ChEBI" id="CHEBI:29105"/>
    </ligand>
</feature>